<feature type="compositionally biased region" description="Basic and acidic residues" evidence="1">
    <location>
        <begin position="208"/>
        <end position="222"/>
    </location>
</feature>
<dbReference type="AlphaFoldDB" id="A0A1W2TJW1"/>
<feature type="region of interest" description="Disordered" evidence="1">
    <location>
        <begin position="154"/>
        <end position="224"/>
    </location>
</feature>
<dbReference type="Proteomes" id="UP000054516">
    <property type="component" value="Unassembled WGS sequence"/>
</dbReference>
<dbReference type="OrthoDB" id="3921745at2759"/>
<reference evidence="2" key="1">
    <citation type="submission" date="2016-03" db="EMBL/GenBank/DDBJ databases">
        <title>Draft genome sequence of Rosellinia necatrix.</title>
        <authorList>
            <person name="Kanematsu S."/>
        </authorList>
    </citation>
    <scope>NUCLEOTIDE SEQUENCE [LARGE SCALE GENOMIC DNA]</scope>
    <source>
        <strain evidence="2">W97</strain>
    </source>
</reference>
<feature type="region of interest" description="Disordered" evidence="1">
    <location>
        <begin position="1"/>
        <end position="30"/>
    </location>
</feature>
<feature type="compositionally biased region" description="Polar residues" evidence="1">
    <location>
        <begin position="1"/>
        <end position="11"/>
    </location>
</feature>
<gene>
    <name evidence="2" type="ORF">SAMD00023353_1701270</name>
</gene>
<feature type="compositionally biased region" description="Pro residues" evidence="1">
    <location>
        <begin position="193"/>
        <end position="206"/>
    </location>
</feature>
<sequence>MDPLTQYSQAFGNVDPRLRPSESWSDMPSPQAFYPSPESSLIFEFGIHSDPSFTYRSGSPVSVNSMPYVAAEESTSPTDVSLYSRPRGGSLKRKCNYDDAANKKARLSLPSCQDVVSYCSPFWHEASISQPQNTSLTGPSPSFVADPICEQLNRSRREQNKTPLPEFKASPDRGTSQCPNPTELHYRGYSQRPPTPPLPLSPPPSRSPSEEATGKHNSEQKNTHCNVKYKLEELDYIRYLYYNGTRWGQIETQFQNKFPESNGKSLPRGTQGLQGVHYRQNNLLPCIVDDRLVFMNNGHVRAVSVKTREQGDDKSLYTLVNLYPDRAMNYEWVKKEDRQRAYDLNQDRQRQFEEARLNARARGTYVEKLPSDVLCGCCCPQEDRQMDISRKSLRNGDNGRKPGGRKPTSRRQIQR</sequence>
<protein>
    <submittedName>
        <fullName evidence="2">Uncharacterized protein</fullName>
    </submittedName>
</protein>
<dbReference type="EMBL" id="DF977462">
    <property type="protein sequence ID" value="GAP88515.1"/>
    <property type="molecule type" value="Genomic_DNA"/>
</dbReference>
<proteinExistence type="predicted"/>
<organism evidence="2">
    <name type="scientific">Rosellinia necatrix</name>
    <name type="common">White root-rot fungus</name>
    <dbReference type="NCBI Taxonomy" id="77044"/>
    <lineage>
        <taxon>Eukaryota</taxon>
        <taxon>Fungi</taxon>
        <taxon>Dikarya</taxon>
        <taxon>Ascomycota</taxon>
        <taxon>Pezizomycotina</taxon>
        <taxon>Sordariomycetes</taxon>
        <taxon>Xylariomycetidae</taxon>
        <taxon>Xylariales</taxon>
        <taxon>Xylariaceae</taxon>
        <taxon>Rosellinia</taxon>
    </lineage>
</organism>
<accession>A0A1W2TJW1</accession>
<keyword evidence="3" id="KW-1185">Reference proteome</keyword>
<evidence type="ECO:0000256" key="1">
    <source>
        <dbReference type="SAM" id="MobiDB-lite"/>
    </source>
</evidence>
<name>A0A1W2TJW1_ROSNE</name>
<feature type="compositionally biased region" description="Basic residues" evidence="1">
    <location>
        <begin position="402"/>
        <end position="415"/>
    </location>
</feature>
<feature type="region of interest" description="Disordered" evidence="1">
    <location>
        <begin position="388"/>
        <end position="415"/>
    </location>
</feature>
<evidence type="ECO:0000313" key="3">
    <source>
        <dbReference type="Proteomes" id="UP000054516"/>
    </source>
</evidence>
<evidence type="ECO:0000313" key="2">
    <source>
        <dbReference type="EMBL" id="GAP88515.1"/>
    </source>
</evidence>
<dbReference type="OMA" id="WHEASIS"/>